<organism evidence="1 2">
    <name type="scientific">Circinella minor</name>
    <dbReference type="NCBI Taxonomy" id="1195481"/>
    <lineage>
        <taxon>Eukaryota</taxon>
        <taxon>Fungi</taxon>
        <taxon>Fungi incertae sedis</taxon>
        <taxon>Mucoromycota</taxon>
        <taxon>Mucoromycotina</taxon>
        <taxon>Mucoromycetes</taxon>
        <taxon>Mucorales</taxon>
        <taxon>Lichtheimiaceae</taxon>
        <taxon>Circinella</taxon>
    </lineage>
</organism>
<dbReference type="EMBL" id="JAEPRB010000803">
    <property type="protein sequence ID" value="KAG2211529.1"/>
    <property type="molecule type" value="Genomic_DNA"/>
</dbReference>
<dbReference type="AlphaFoldDB" id="A0A8H7RHF5"/>
<keyword evidence="2" id="KW-1185">Reference proteome</keyword>
<evidence type="ECO:0000313" key="2">
    <source>
        <dbReference type="Proteomes" id="UP000646827"/>
    </source>
</evidence>
<protein>
    <submittedName>
        <fullName evidence="1">Uncharacterized protein</fullName>
    </submittedName>
</protein>
<evidence type="ECO:0000313" key="1">
    <source>
        <dbReference type="EMBL" id="KAG2211529.1"/>
    </source>
</evidence>
<feature type="non-terminal residue" evidence="1">
    <location>
        <position position="1"/>
    </location>
</feature>
<sequence>MFTCAKSRNVWTQYAVEKRKELTEKYRSTHNIARDQQINKAGTKEINKMLSEEYRKADPEELKRVQHEANDFNSEHGYTMTTNNMSVEQKLWVSDEVWSVWCYSEHANFVTKEKKCDFLEQ</sequence>
<comment type="caution">
    <text evidence="1">The sequence shown here is derived from an EMBL/GenBank/DDBJ whole genome shotgun (WGS) entry which is preliminary data.</text>
</comment>
<dbReference type="OrthoDB" id="2295516at2759"/>
<reference evidence="1 2" key="1">
    <citation type="submission" date="2020-12" db="EMBL/GenBank/DDBJ databases">
        <title>Metabolic potential, ecology and presence of endohyphal bacteria is reflected in genomic diversity of Mucoromycotina.</title>
        <authorList>
            <person name="Muszewska A."/>
            <person name="Okrasinska A."/>
            <person name="Steczkiewicz K."/>
            <person name="Drgas O."/>
            <person name="Orlowska M."/>
            <person name="Perlinska-Lenart U."/>
            <person name="Aleksandrzak-Piekarczyk T."/>
            <person name="Szatraj K."/>
            <person name="Zielenkiewicz U."/>
            <person name="Pilsyk S."/>
            <person name="Malc E."/>
            <person name="Mieczkowski P."/>
            <person name="Kruszewska J.S."/>
            <person name="Biernat P."/>
            <person name="Pawlowska J."/>
        </authorList>
    </citation>
    <scope>NUCLEOTIDE SEQUENCE [LARGE SCALE GENOMIC DNA]</scope>
    <source>
        <strain evidence="1 2">CBS 142.35</strain>
    </source>
</reference>
<accession>A0A8H7RHF5</accession>
<proteinExistence type="predicted"/>
<gene>
    <name evidence="1" type="ORF">INT45_007798</name>
</gene>
<dbReference type="Proteomes" id="UP000646827">
    <property type="component" value="Unassembled WGS sequence"/>
</dbReference>
<name>A0A8H7RHF5_9FUNG</name>